<organism evidence="2 3">
    <name type="scientific">Chryseobacterium aquaticum</name>
    <dbReference type="NCBI Taxonomy" id="452084"/>
    <lineage>
        <taxon>Bacteria</taxon>
        <taxon>Pseudomonadati</taxon>
        <taxon>Bacteroidota</taxon>
        <taxon>Flavobacteriia</taxon>
        <taxon>Flavobacteriales</taxon>
        <taxon>Weeksellaceae</taxon>
        <taxon>Chryseobacterium group</taxon>
        <taxon>Chryseobacterium</taxon>
    </lineage>
</organism>
<accession>A0A0Q3HTG7</accession>
<protein>
    <submittedName>
        <fullName evidence="2">Uncharacterized protein</fullName>
    </submittedName>
</protein>
<dbReference type="OrthoDB" id="1151547at2"/>
<dbReference type="EMBL" id="LLYZ01000005">
    <property type="protein sequence ID" value="KQK26072.1"/>
    <property type="molecule type" value="Genomic_DNA"/>
</dbReference>
<evidence type="ECO:0000256" key="1">
    <source>
        <dbReference type="SAM" id="MobiDB-lite"/>
    </source>
</evidence>
<reference evidence="2 3" key="1">
    <citation type="submission" date="2015-10" db="EMBL/GenBank/DDBJ databases">
        <title>Chryseobacterium aquaticum genome.</title>
        <authorList>
            <person name="Newman J.D."/>
            <person name="Ferguson M.B."/>
            <person name="Miller J.R."/>
        </authorList>
    </citation>
    <scope>NUCLEOTIDE SEQUENCE [LARGE SCALE GENOMIC DNA]</scope>
    <source>
        <strain evidence="2 3">KCTC 12483</strain>
    </source>
</reference>
<sequence>MYYLELIERFWSFNHTANVGSTAIAVYLYLLKTAEENDGYVFVLSDVVVSNDLGLTRKTVKSTKEKLRDLGLIEFQTKNGVPCSYRLLLNYNLQISKIDKIRKSDVEKTPLFKEAEGIECLPQVTLQTLSPPEIAETQNNNSSLQDSIEKNFKIPDFDSFIAYAKTLEMYESSLDPYIRERFDSWAASGWKNGSGRSISNWRHSLKSILPFMKNTPKNDQLSIESIPNIKRPNSGKSEDY</sequence>
<evidence type="ECO:0000313" key="3">
    <source>
        <dbReference type="Proteomes" id="UP000051682"/>
    </source>
</evidence>
<feature type="region of interest" description="Disordered" evidence="1">
    <location>
        <begin position="219"/>
        <end position="240"/>
    </location>
</feature>
<name>A0A0Q3HTG7_9FLAO</name>
<keyword evidence="3" id="KW-1185">Reference proteome</keyword>
<evidence type="ECO:0000313" key="2">
    <source>
        <dbReference type="EMBL" id="KQK26072.1"/>
    </source>
</evidence>
<dbReference type="STRING" id="452084.AR438_10855"/>
<dbReference type="Proteomes" id="UP000051682">
    <property type="component" value="Unassembled WGS sequence"/>
</dbReference>
<gene>
    <name evidence="2" type="ORF">AR438_10855</name>
</gene>
<dbReference type="AlphaFoldDB" id="A0A0Q3HTG7"/>
<comment type="caution">
    <text evidence="2">The sequence shown here is derived from an EMBL/GenBank/DDBJ whole genome shotgun (WGS) entry which is preliminary data.</text>
</comment>
<dbReference type="RefSeq" id="WP_056015114.1">
    <property type="nucleotide sequence ID" value="NZ_LLYZ01000005.1"/>
</dbReference>
<proteinExistence type="predicted"/>